<gene>
    <name evidence="1" type="ORF">Pint_36404</name>
</gene>
<evidence type="ECO:0000313" key="1">
    <source>
        <dbReference type="EMBL" id="KAJ0027776.1"/>
    </source>
</evidence>
<proteinExistence type="predicted"/>
<dbReference type="Proteomes" id="UP001163603">
    <property type="component" value="Chromosome 9"/>
</dbReference>
<keyword evidence="2" id="KW-1185">Reference proteome</keyword>
<evidence type="ECO:0000313" key="2">
    <source>
        <dbReference type="Proteomes" id="UP001163603"/>
    </source>
</evidence>
<name>A0ACC0Y2B5_9ROSI</name>
<protein>
    <submittedName>
        <fullName evidence="1">Uncharacterized protein</fullName>
    </submittedName>
</protein>
<organism evidence="1 2">
    <name type="scientific">Pistacia integerrima</name>
    <dbReference type="NCBI Taxonomy" id="434235"/>
    <lineage>
        <taxon>Eukaryota</taxon>
        <taxon>Viridiplantae</taxon>
        <taxon>Streptophyta</taxon>
        <taxon>Embryophyta</taxon>
        <taxon>Tracheophyta</taxon>
        <taxon>Spermatophyta</taxon>
        <taxon>Magnoliopsida</taxon>
        <taxon>eudicotyledons</taxon>
        <taxon>Gunneridae</taxon>
        <taxon>Pentapetalae</taxon>
        <taxon>rosids</taxon>
        <taxon>malvids</taxon>
        <taxon>Sapindales</taxon>
        <taxon>Anacardiaceae</taxon>
        <taxon>Pistacia</taxon>
    </lineage>
</organism>
<reference evidence="2" key="1">
    <citation type="journal article" date="2023" name="G3 (Bethesda)">
        <title>Genome assembly and association tests identify interacting loci associated with vigor, precocity, and sex in interspecific pistachio rootstocks.</title>
        <authorList>
            <person name="Palmer W."/>
            <person name="Jacygrad E."/>
            <person name="Sagayaradj S."/>
            <person name="Cavanaugh K."/>
            <person name="Han R."/>
            <person name="Bertier L."/>
            <person name="Beede B."/>
            <person name="Kafkas S."/>
            <person name="Golino D."/>
            <person name="Preece J."/>
            <person name="Michelmore R."/>
        </authorList>
    </citation>
    <scope>NUCLEOTIDE SEQUENCE [LARGE SCALE GENOMIC DNA]</scope>
</reference>
<comment type="caution">
    <text evidence="1">The sequence shown here is derived from an EMBL/GenBank/DDBJ whole genome shotgun (WGS) entry which is preliminary data.</text>
</comment>
<sequence length="153" mass="16309">MDVNQSSQDPPTLAFNACSSSINIAGTHKEQFNTNHTPCTTSPSSHPPPTPLAHSSATPVAAPAAAIPSPSVAPCVTLISISNALPCLKILQVKRIFMAFALAMNRLSDEVTAENREDPVLNAQTELQRLQLELQMAQELAKMMASFNLSSLV</sequence>
<accession>A0ACC0Y2B5</accession>
<dbReference type="EMBL" id="CM047744">
    <property type="protein sequence ID" value="KAJ0027776.1"/>
    <property type="molecule type" value="Genomic_DNA"/>
</dbReference>